<dbReference type="AlphaFoldDB" id="A0A1S7UIM8"/>
<evidence type="ECO:0000259" key="1">
    <source>
        <dbReference type="Pfam" id="PF06985"/>
    </source>
</evidence>
<gene>
    <name evidence="2" type="ORF">SAMD00023353_0400830</name>
</gene>
<sequence>MQGKYIALSHRWGGEVSLQLKHHNFNDFKRRIPFSSFPKTFQDAIQICRAMAVEYIWIDSLCIIQDDKADWDIAGSMMDQIYTNSWLAIAADASENGEAGFIHSPAREDFRARSRKLTYRGPGGKPGEVFVRPWREFGSLGGFGRHYATIDQEGLEVSKRLVNQGSFLLRRGWVLQETILPHRMIHFFPDEVTWRCATASRCECQPQPHGKVVHEPLDTELPREIDTDNLKEYWREVVEQYTQRQLTFHSDRLAALAGIASRAHSTSPDVRYYAGLWSDTLPSTLLWTVERRIEYGRFWDFDSRRVEPRIAPTWSWASVTGHVSFLFWKRNFGRGRWADGPPDMSVIAVDCLPAGRNQYGAVHDAKLTVEGYLCNVRIRLTGGSKWHFPFKMEARRSDGTMGRARGFFYPDTSDLQELLEASRESGIAATFVGVYDKMLLFLKEIEGQPLVFERIGVGQCHVNDEVVLSEWGRKERFTII</sequence>
<dbReference type="InterPro" id="IPR010730">
    <property type="entry name" value="HET"/>
</dbReference>
<dbReference type="OMA" id="TITERAP"/>
<dbReference type="PANTHER" id="PTHR33112:SF16">
    <property type="entry name" value="HETEROKARYON INCOMPATIBILITY DOMAIN-CONTAINING PROTEIN"/>
    <property type="match status" value="1"/>
</dbReference>
<proteinExistence type="predicted"/>
<dbReference type="EMBL" id="DF977449">
    <property type="protein sequence ID" value="GAP83086.2"/>
    <property type="molecule type" value="Genomic_DNA"/>
</dbReference>
<dbReference type="Pfam" id="PF06985">
    <property type="entry name" value="HET"/>
    <property type="match status" value="1"/>
</dbReference>
<protein>
    <submittedName>
        <fullName evidence="2">Putative flavin-containing monooxygenase</fullName>
    </submittedName>
</protein>
<accession>A0A1S7UIM8</accession>
<keyword evidence="2" id="KW-0560">Oxidoreductase</keyword>
<name>A0A1S7UIM8_ROSNE</name>
<keyword evidence="3" id="KW-1185">Reference proteome</keyword>
<dbReference type="Proteomes" id="UP000054516">
    <property type="component" value="Unassembled WGS sequence"/>
</dbReference>
<keyword evidence="2" id="KW-0503">Monooxygenase</keyword>
<dbReference type="PANTHER" id="PTHR33112">
    <property type="entry name" value="DOMAIN PROTEIN, PUTATIVE-RELATED"/>
    <property type="match status" value="1"/>
</dbReference>
<feature type="domain" description="Heterokaryon incompatibility" evidence="1">
    <location>
        <begin position="5"/>
        <end position="177"/>
    </location>
</feature>
<reference evidence="2" key="1">
    <citation type="submission" date="2016-03" db="EMBL/GenBank/DDBJ databases">
        <title>Draft genome sequence of Rosellinia necatrix.</title>
        <authorList>
            <person name="Kanematsu S."/>
        </authorList>
    </citation>
    <scope>NUCLEOTIDE SEQUENCE [LARGE SCALE GENOMIC DNA]</scope>
    <source>
        <strain evidence="2">W97</strain>
    </source>
</reference>
<dbReference type="OrthoDB" id="5347061at2759"/>
<dbReference type="STRING" id="77044.A0A1S7UIM8"/>
<evidence type="ECO:0000313" key="3">
    <source>
        <dbReference type="Proteomes" id="UP000054516"/>
    </source>
</evidence>
<evidence type="ECO:0000313" key="2">
    <source>
        <dbReference type="EMBL" id="GAP83086.2"/>
    </source>
</evidence>
<dbReference type="GO" id="GO:0004497">
    <property type="term" value="F:monooxygenase activity"/>
    <property type="evidence" value="ECO:0007669"/>
    <property type="project" value="UniProtKB-KW"/>
</dbReference>
<organism evidence="2">
    <name type="scientific">Rosellinia necatrix</name>
    <name type="common">White root-rot fungus</name>
    <dbReference type="NCBI Taxonomy" id="77044"/>
    <lineage>
        <taxon>Eukaryota</taxon>
        <taxon>Fungi</taxon>
        <taxon>Dikarya</taxon>
        <taxon>Ascomycota</taxon>
        <taxon>Pezizomycotina</taxon>
        <taxon>Sordariomycetes</taxon>
        <taxon>Xylariomycetidae</taxon>
        <taxon>Xylariales</taxon>
        <taxon>Xylariaceae</taxon>
        <taxon>Rosellinia</taxon>
    </lineage>
</organism>